<evidence type="ECO:0000256" key="1">
    <source>
        <dbReference type="ARBA" id="ARBA00005384"/>
    </source>
</evidence>
<keyword evidence="2" id="KW-0663">Pyridoxal phosphate</keyword>
<dbReference type="InterPro" id="IPR015424">
    <property type="entry name" value="PyrdxlP-dep_Trfase"/>
</dbReference>
<dbReference type="EMBL" id="RBUY01000232">
    <property type="protein sequence ID" value="RMV67980.1"/>
    <property type="molecule type" value="Genomic_DNA"/>
</dbReference>
<evidence type="ECO:0000313" key="8">
    <source>
        <dbReference type="Proteomes" id="UP000269872"/>
    </source>
</evidence>
<evidence type="ECO:0000256" key="3">
    <source>
        <dbReference type="ARBA" id="ARBA00023015"/>
    </source>
</evidence>
<dbReference type="Proteomes" id="UP000269872">
    <property type="component" value="Unassembled WGS sequence"/>
</dbReference>
<dbReference type="AlphaFoldDB" id="A0A3M6EI06"/>
<keyword evidence="5" id="KW-0804">Transcription</keyword>
<dbReference type="SUPFAM" id="SSF53383">
    <property type="entry name" value="PLP-dependent transferases"/>
    <property type="match status" value="1"/>
</dbReference>
<comment type="caution">
    <text evidence="7">The sequence shown here is derived from an EMBL/GenBank/DDBJ whole genome shotgun (WGS) entry which is preliminary data.</text>
</comment>
<evidence type="ECO:0000313" key="7">
    <source>
        <dbReference type="EMBL" id="RMV67980.1"/>
    </source>
</evidence>
<feature type="domain" description="HTH gntR-type" evidence="6">
    <location>
        <begin position="6"/>
        <end position="74"/>
    </location>
</feature>
<dbReference type="Gene3D" id="1.10.10.10">
    <property type="entry name" value="Winged helix-like DNA-binding domain superfamily/Winged helix DNA-binding domain"/>
    <property type="match status" value="1"/>
</dbReference>
<dbReference type="InterPro" id="IPR004839">
    <property type="entry name" value="Aminotransferase_I/II_large"/>
</dbReference>
<dbReference type="Pfam" id="PF00392">
    <property type="entry name" value="GntR"/>
    <property type="match status" value="1"/>
</dbReference>
<organism evidence="7 8">
    <name type="scientific">Pseudomonas caricapapayae</name>
    <dbReference type="NCBI Taxonomy" id="46678"/>
    <lineage>
        <taxon>Bacteria</taxon>
        <taxon>Pseudomonadati</taxon>
        <taxon>Pseudomonadota</taxon>
        <taxon>Gammaproteobacteria</taxon>
        <taxon>Pseudomonadales</taxon>
        <taxon>Pseudomonadaceae</taxon>
        <taxon>Pseudomonas</taxon>
    </lineage>
</organism>
<dbReference type="InterPro" id="IPR051446">
    <property type="entry name" value="HTH_trans_reg/aminotransferase"/>
</dbReference>
<dbReference type="GO" id="GO:0003700">
    <property type="term" value="F:DNA-binding transcription factor activity"/>
    <property type="evidence" value="ECO:0007669"/>
    <property type="project" value="InterPro"/>
</dbReference>
<proteinExistence type="inferred from homology"/>
<dbReference type="PANTHER" id="PTHR46577:SF2">
    <property type="entry name" value="TRANSCRIPTIONAL REGULATORY PROTEIN"/>
    <property type="match status" value="1"/>
</dbReference>
<name>A0A3M6EI06_9PSED</name>
<dbReference type="PANTHER" id="PTHR46577">
    <property type="entry name" value="HTH-TYPE TRANSCRIPTIONAL REGULATORY PROTEIN GABR"/>
    <property type="match status" value="1"/>
</dbReference>
<dbReference type="Gene3D" id="3.90.1150.10">
    <property type="entry name" value="Aspartate Aminotransferase, domain 1"/>
    <property type="match status" value="1"/>
</dbReference>
<dbReference type="InterPro" id="IPR036388">
    <property type="entry name" value="WH-like_DNA-bd_sf"/>
</dbReference>
<dbReference type="InterPro" id="IPR036390">
    <property type="entry name" value="WH_DNA-bd_sf"/>
</dbReference>
<dbReference type="GO" id="GO:0003677">
    <property type="term" value="F:DNA binding"/>
    <property type="evidence" value="ECO:0007669"/>
    <property type="project" value="UniProtKB-KW"/>
</dbReference>
<dbReference type="SMART" id="SM00345">
    <property type="entry name" value="HTH_GNTR"/>
    <property type="match status" value="1"/>
</dbReference>
<dbReference type="GO" id="GO:0030170">
    <property type="term" value="F:pyridoxal phosphate binding"/>
    <property type="evidence" value="ECO:0007669"/>
    <property type="project" value="InterPro"/>
</dbReference>
<accession>A0A3M6EI06</accession>
<keyword evidence="3" id="KW-0805">Transcription regulation</keyword>
<dbReference type="CDD" id="cd07377">
    <property type="entry name" value="WHTH_GntR"/>
    <property type="match status" value="1"/>
</dbReference>
<protein>
    <submittedName>
        <fullName evidence="7">Putative transcriptional regulatory protein PtsJ</fullName>
    </submittedName>
</protein>
<reference evidence="7 8" key="1">
    <citation type="submission" date="2018-08" db="EMBL/GenBank/DDBJ databases">
        <title>Recombination of ecologically and evolutionarily significant loci maintains genetic cohesion in the Pseudomonas syringae species complex.</title>
        <authorList>
            <person name="Dillon M."/>
            <person name="Thakur S."/>
            <person name="Almeida R.N.D."/>
            <person name="Weir B.S."/>
            <person name="Guttman D.S."/>
        </authorList>
    </citation>
    <scope>NUCLEOTIDE SEQUENCE [LARGE SCALE GENOMIC DNA]</scope>
    <source>
        <strain evidence="7 8">ICMP 7496</strain>
    </source>
</reference>
<dbReference type="InterPro" id="IPR000524">
    <property type="entry name" value="Tscrpt_reg_HTH_GntR"/>
</dbReference>
<dbReference type="RefSeq" id="WP_122341805.1">
    <property type="nucleotide sequence ID" value="NZ_RBUY01000232.1"/>
</dbReference>
<dbReference type="InterPro" id="IPR015422">
    <property type="entry name" value="PyrdxlP-dep_Trfase_small"/>
</dbReference>
<sequence length="431" mass="46743">MSKINGKTAHQISDCVRALVLKGELKPGDSLPSVRDLANELEVNRNTVASSYQRLVKMGIAQTYGRHGTCISQPPQAGEQEGMDRNTALIDLADGNPNPEWLPAPARLIPSGGTRSYLYGDETVLPELRQFGIDWLGPECLPGWEMELTHGAVDAIERLAWAHLVAGDMVAIESPCFLGTINALRLAGMNTVAVELDEYGMLPGSLDAALRAGARAVFITPRAQNPTGCSLSAERARDLQRVLAGHPTVLVVVDDHFGLLEESPYYSAIPDNHSCWALIRSVSKGLGPDMRLAFVGSDAVTMERLRTRLSSGMNWVSHILQAMAFEGLSSAYSRSKMAEAREGYALRRAELHSELATLGISAPCPSGGFNIWIPLTRSARDVAYELAKRGWLVRVGTGFDVHGVTQAIRVTISQITDGQAKRFARDLKACL</sequence>
<evidence type="ECO:0000256" key="4">
    <source>
        <dbReference type="ARBA" id="ARBA00023125"/>
    </source>
</evidence>
<keyword evidence="4" id="KW-0238">DNA-binding</keyword>
<evidence type="ECO:0000259" key="6">
    <source>
        <dbReference type="PROSITE" id="PS50949"/>
    </source>
</evidence>
<gene>
    <name evidence="7" type="ORF">ALP05_02975</name>
</gene>
<dbReference type="Pfam" id="PF00155">
    <property type="entry name" value="Aminotran_1_2"/>
    <property type="match status" value="1"/>
</dbReference>
<dbReference type="SUPFAM" id="SSF46785">
    <property type="entry name" value="Winged helix' DNA-binding domain"/>
    <property type="match status" value="1"/>
</dbReference>
<dbReference type="PROSITE" id="PS50949">
    <property type="entry name" value="HTH_GNTR"/>
    <property type="match status" value="1"/>
</dbReference>
<dbReference type="InterPro" id="IPR015421">
    <property type="entry name" value="PyrdxlP-dep_Trfase_major"/>
</dbReference>
<dbReference type="Gene3D" id="3.40.640.10">
    <property type="entry name" value="Type I PLP-dependent aspartate aminotransferase-like (Major domain)"/>
    <property type="match status" value="1"/>
</dbReference>
<evidence type="ECO:0000256" key="2">
    <source>
        <dbReference type="ARBA" id="ARBA00022898"/>
    </source>
</evidence>
<evidence type="ECO:0000256" key="5">
    <source>
        <dbReference type="ARBA" id="ARBA00023163"/>
    </source>
</evidence>
<comment type="similarity">
    <text evidence="1">In the C-terminal section; belongs to the class-I pyridoxal-phosphate-dependent aminotransferase family.</text>
</comment>
<dbReference type="CDD" id="cd00609">
    <property type="entry name" value="AAT_like"/>
    <property type="match status" value="1"/>
</dbReference>